<evidence type="ECO:0000256" key="4">
    <source>
        <dbReference type="ARBA" id="ARBA00022840"/>
    </source>
</evidence>
<keyword evidence="1" id="KW-0547">Nucleotide-binding</keyword>
<name>A0ABT3BPW1_9BACT</name>
<dbReference type="InterPro" id="IPR014001">
    <property type="entry name" value="Helicase_ATP-bd"/>
</dbReference>
<keyword evidence="3 8" id="KW-0347">Helicase</keyword>
<reference evidence="8 9" key="1">
    <citation type="journal article" date="2020" name="Int. J. Syst. Evol. Microbiol.">
        <title>Ureaplasma miroungigenitalium sp. nov. isolated from northern elephant seals (Mirounga angustirostris) and Ureaplasma zalophigenitalium sp. nov. isolated from California sea lions (Zalophus californianus).</title>
        <authorList>
            <person name="Volokhov D.V."/>
            <person name="Gulland F.M."/>
            <person name="Gao Y."/>
            <person name="Chizhikov V.E."/>
        </authorList>
    </citation>
    <scope>NUCLEOTIDE SEQUENCE [LARGE SCALE GENOMIC DNA]</scope>
    <source>
        <strain evidence="8 9">CSL7644-GEN</strain>
    </source>
</reference>
<sequence>MKTQQINKFKSLQPWIIEVLNHLNIIKPTQIQKDTFGYLNKHKNLVGIAETGTGKTLAFCLPILNNIDFQKQLQALIIVPTKELAMQINAALNPFANHNKHLFIKALVGGVDLEKQVNKDWNKNQIIIATPNRLKYFLENNYLDLRDLKTLVFDEADMLMEHGFADDLDAVMQRISKLNVQKVSFSATLNEMLSIQIKKYFGDTKIVNSATNIYTNENIKHYIVHNHDKDHSLATIMRTIDPYLCLIFCNTKKQVEKIYKQLLDQKYNVGMFHGDLQKRERHNAYKKMKNLDFQYVVCSDLASRGLDIDGASHIISYDLPTESEFYVHRAGRAGRGKYTGESYVLYDNRQKSTELLKLVKKGIVFWHKRIRNNELVNYKYTWKTNKAPVDFKTNLEIKKAVLLADKKVKPGYKKKLKQTISKIQQKNKRAHIEKKMNAHRIRGYKMKNANKE</sequence>
<dbReference type="PANTHER" id="PTHR47959:SF13">
    <property type="entry name" value="ATP-DEPENDENT RNA HELICASE RHLE"/>
    <property type="match status" value="1"/>
</dbReference>
<evidence type="ECO:0000313" key="8">
    <source>
        <dbReference type="EMBL" id="MCV3754274.1"/>
    </source>
</evidence>
<dbReference type="PANTHER" id="PTHR47959">
    <property type="entry name" value="ATP-DEPENDENT RNA HELICASE RHLE-RELATED"/>
    <property type="match status" value="1"/>
</dbReference>
<evidence type="ECO:0000256" key="5">
    <source>
        <dbReference type="ARBA" id="ARBA00038437"/>
    </source>
</evidence>
<dbReference type="RefSeq" id="WP_263818076.1">
    <property type="nucleotide sequence ID" value="NZ_JAOXHJ010000006.1"/>
</dbReference>
<dbReference type="PROSITE" id="PS51194">
    <property type="entry name" value="HELICASE_CTER"/>
    <property type="match status" value="1"/>
</dbReference>
<gene>
    <name evidence="8" type="ORF">OF365_02700</name>
</gene>
<dbReference type="InterPro" id="IPR001650">
    <property type="entry name" value="Helicase_C-like"/>
</dbReference>
<comment type="caution">
    <text evidence="8">The sequence shown here is derived from an EMBL/GenBank/DDBJ whole genome shotgun (WGS) entry which is preliminary data.</text>
</comment>
<evidence type="ECO:0000313" key="9">
    <source>
        <dbReference type="Proteomes" id="UP001207252"/>
    </source>
</evidence>
<evidence type="ECO:0000256" key="2">
    <source>
        <dbReference type="ARBA" id="ARBA00022801"/>
    </source>
</evidence>
<dbReference type="SMART" id="SM00490">
    <property type="entry name" value="HELICc"/>
    <property type="match status" value="1"/>
</dbReference>
<dbReference type="SUPFAM" id="SSF52540">
    <property type="entry name" value="P-loop containing nucleoside triphosphate hydrolases"/>
    <property type="match status" value="1"/>
</dbReference>
<keyword evidence="9" id="KW-1185">Reference proteome</keyword>
<organism evidence="8 9">
    <name type="scientific">Ureaplasma zalophigenitalium</name>
    <dbReference type="NCBI Taxonomy" id="907723"/>
    <lineage>
        <taxon>Bacteria</taxon>
        <taxon>Bacillati</taxon>
        <taxon>Mycoplasmatota</taxon>
        <taxon>Mycoplasmoidales</taxon>
        <taxon>Mycoplasmoidaceae</taxon>
        <taxon>Ureaplasma</taxon>
    </lineage>
</organism>
<evidence type="ECO:0000256" key="1">
    <source>
        <dbReference type="ARBA" id="ARBA00022741"/>
    </source>
</evidence>
<dbReference type="InterPro" id="IPR027417">
    <property type="entry name" value="P-loop_NTPase"/>
</dbReference>
<dbReference type="CDD" id="cd18787">
    <property type="entry name" value="SF2_C_DEAD"/>
    <property type="match status" value="1"/>
</dbReference>
<dbReference type="InterPro" id="IPR050079">
    <property type="entry name" value="DEAD_box_RNA_helicase"/>
</dbReference>
<dbReference type="Proteomes" id="UP001207252">
    <property type="component" value="Unassembled WGS sequence"/>
</dbReference>
<feature type="domain" description="Helicase ATP-binding" evidence="6">
    <location>
        <begin position="36"/>
        <end position="207"/>
    </location>
</feature>
<dbReference type="Pfam" id="PF00270">
    <property type="entry name" value="DEAD"/>
    <property type="match status" value="1"/>
</dbReference>
<dbReference type="EMBL" id="JAOXHJ010000006">
    <property type="protein sequence ID" value="MCV3754274.1"/>
    <property type="molecule type" value="Genomic_DNA"/>
</dbReference>
<dbReference type="Gene3D" id="3.40.50.300">
    <property type="entry name" value="P-loop containing nucleotide triphosphate hydrolases"/>
    <property type="match status" value="2"/>
</dbReference>
<dbReference type="CDD" id="cd00268">
    <property type="entry name" value="DEADc"/>
    <property type="match status" value="1"/>
</dbReference>
<evidence type="ECO:0000259" key="6">
    <source>
        <dbReference type="PROSITE" id="PS51192"/>
    </source>
</evidence>
<dbReference type="InterPro" id="IPR044742">
    <property type="entry name" value="DEAD/DEAH_RhlB"/>
</dbReference>
<dbReference type="PROSITE" id="PS51192">
    <property type="entry name" value="HELICASE_ATP_BIND_1"/>
    <property type="match status" value="1"/>
</dbReference>
<comment type="similarity">
    <text evidence="5">Belongs to the DEAD box helicase family.</text>
</comment>
<evidence type="ECO:0000259" key="7">
    <source>
        <dbReference type="PROSITE" id="PS51194"/>
    </source>
</evidence>
<accession>A0ABT3BPW1</accession>
<feature type="domain" description="Helicase C-terminal" evidence="7">
    <location>
        <begin position="232"/>
        <end position="376"/>
    </location>
</feature>
<dbReference type="InterPro" id="IPR011545">
    <property type="entry name" value="DEAD/DEAH_box_helicase_dom"/>
</dbReference>
<dbReference type="Pfam" id="PF00271">
    <property type="entry name" value="Helicase_C"/>
    <property type="match status" value="1"/>
</dbReference>
<keyword evidence="2" id="KW-0378">Hydrolase</keyword>
<proteinExistence type="inferred from homology"/>
<protein>
    <submittedName>
        <fullName evidence="8">DEAD/DEAH box helicase</fullName>
    </submittedName>
</protein>
<keyword evidence="4" id="KW-0067">ATP-binding</keyword>
<dbReference type="GO" id="GO:0004386">
    <property type="term" value="F:helicase activity"/>
    <property type="evidence" value="ECO:0007669"/>
    <property type="project" value="UniProtKB-KW"/>
</dbReference>
<dbReference type="SMART" id="SM00487">
    <property type="entry name" value="DEXDc"/>
    <property type="match status" value="1"/>
</dbReference>
<evidence type="ECO:0000256" key="3">
    <source>
        <dbReference type="ARBA" id="ARBA00022806"/>
    </source>
</evidence>